<keyword evidence="3" id="KW-1185">Reference proteome</keyword>
<dbReference type="Pfam" id="PF20097">
    <property type="entry name" value="DUF6487"/>
    <property type="match status" value="1"/>
</dbReference>
<sequence length="73" mass="7772">MKCPCCGNEMQSGFVRAMGRGGVCWVTENRPMGAAVGCPGFLLLGKAPHSETDHVPAQRCAACRMVTIAYDPE</sequence>
<dbReference type="Proteomes" id="UP001199319">
    <property type="component" value="Unassembled WGS sequence"/>
</dbReference>
<evidence type="ECO:0000313" key="3">
    <source>
        <dbReference type="Proteomes" id="UP001199319"/>
    </source>
</evidence>
<accession>A0AAE3ABA3</accession>
<organism evidence="2 3">
    <name type="scientific">Brotocaccenecus cirricatena</name>
    <dbReference type="NCBI Taxonomy" id="3064195"/>
    <lineage>
        <taxon>Bacteria</taxon>
        <taxon>Bacillati</taxon>
        <taxon>Bacillota</taxon>
        <taxon>Clostridia</taxon>
        <taxon>Eubacteriales</taxon>
        <taxon>Oscillospiraceae</taxon>
        <taxon>Brotocaccenecus</taxon>
    </lineage>
</organism>
<comment type="caution">
    <text evidence="2">The sequence shown here is derived from an EMBL/GenBank/DDBJ whole genome shotgun (WGS) entry which is preliminary data.</text>
</comment>
<dbReference type="EMBL" id="JAJEPW010000011">
    <property type="protein sequence ID" value="MCC2128994.1"/>
    <property type="molecule type" value="Genomic_DNA"/>
</dbReference>
<dbReference type="AlphaFoldDB" id="A0AAE3ABA3"/>
<evidence type="ECO:0000259" key="1">
    <source>
        <dbReference type="Pfam" id="PF20097"/>
    </source>
</evidence>
<name>A0AAE3ABA3_9FIRM</name>
<reference evidence="2" key="1">
    <citation type="submission" date="2021-10" db="EMBL/GenBank/DDBJ databases">
        <title>Anaerobic single-cell dispensing facilitates the cultivation of human gut bacteria.</title>
        <authorList>
            <person name="Afrizal A."/>
        </authorList>
    </citation>
    <scope>NUCLEOTIDE SEQUENCE</scope>
    <source>
        <strain evidence="2">CLA-AA-H272</strain>
    </source>
</reference>
<gene>
    <name evidence="2" type="ORF">LKD37_05600</name>
</gene>
<dbReference type="RefSeq" id="WP_302928295.1">
    <property type="nucleotide sequence ID" value="NZ_JAJEPW010000011.1"/>
</dbReference>
<feature type="domain" description="DUF6487" evidence="1">
    <location>
        <begin position="3"/>
        <end position="71"/>
    </location>
</feature>
<dbReference type="InterPro" id="IPR045504">
    <property type="entry name" value="DUF6487"/>
</dbReference>
<protein>
    <submittedName>
        <fullName evidence="2">PF20097 family protein</fullName>
    </submittedName>
</protein>
<evidence type="ECO:0000313" key="2">
    <source>
        <dbReference type="EMBL" id="MCC2128994.1"/>
    </source>
</evidence>
<proteinExistence type="predicted"/>